<comment type="caution">
    <text evidence="2">The sequence shown here is derived from an EMBL/GenBank/DDBJ whole genome shotgun (WGS) entry which is preliminary data.</text>
</comment>
<dbReference type="InterPro" id="IPR012334">
    <property type="entry name" value="Pectin_lyas_fold"/>
</dbReference>
<dbReference type="EMBL" id="SIDB01000009">
    <property type="protein sequence ID" value="KAI3428294.1"/>
    <property type="molecule type" value="Genomic_DNA"/>
</dbReference>
<name>A0A9D4YVH0_CHLVU</name>
<dbReference type="Proteomes" id="UP001055712">
    <property type="component" value="Unassembled WGS sequence"/>
</dbReference>
<keyword evidence="3" id="KW-1185">Reference proteome</keyword>
<accession>A0A9D4YVH0</accession>
<reference evidence="2" key="2">
    <citation type="submission" date="2020-11" db="EMBL/GenBank/DDBJ databases">
        <authorList>
            <person name="Cecchin M."/>
            <person name="Marcolungo L."/>
            <person name="Rossato M."/>
            <person name="Girolomoni L."/>
            <person name="Cosentino E."/>
            <person name="Cuine S."/>
            <person name="Li-Beisson Y."/>
            <person name="Delledonne M."/>
            <person name="Ballottari M."/>
        </authorList>
    </citation>
    <scope>NUCLEOTIDE SEQUENCE</scope>
    <source>
        <strain evidence="2">211/11P</strain>
        <tissue evidence="2">Whole cell</tissue>
    </source>
</reference>
<proteinExistence type="predicted"/>
<organism evidence="2 3">
    <name type="scientific">Chlorella vulgaris</name>
    <name type="common">Green alga</name>
    <dbReference type="NCBI Taxonomy" id="3077"/>
    <lineage>
        <taxon>Eukaryota</taxon>
        <taxon>Viridiplantae</taxon>
        <taxon>Chlorophyta</taxon>
        <taxon>core chlorophytes</taxon>
        <taxon>Trebouxiophyceae</taxon>
        <taxon>Chlorellales</taxon>
        <taxon>Chlorellaceae</taxon>
        <taxon>Chlorella clade</taxon>
        <taxon>Chlorella</taxon>
    </lineage>
</organism>
<dbReference type="OrthoDB" id="512871at2759"/>
<sequence>MGTIEHLGQPEDCHSVLTTRQCFPRQAFRGGSAGPRQIPPSDHHRPPYHRHWERQPDGRALKPTAGMPRHTTRTPPPRSLLLLLAVVLVAAAQPTAAQTCGSIDALGAGRASGKGVTNDAPALAAMDNNPAIGLIYLPKGRYRIATSLTLAKPILGDQGAILQVDSGATLTLKAQPEYGLWRLFDVRANSKVVFGYDTVRVFPEWFGAVGNGAADDSAAIQMAFNCAADQGAAMLYLSSKRYGLGKEVTFTNGANIMSEPDARFVSVKGNTRGVTFPKGGYTFKNVLPHLSGFSDFCFRLYGADLGSFQLKTLANCGDAIRLETLPPKEADIGTVLDNTVWFDSIANSRQAIAVRAGPGCAGDKCIIQGNQVLGSAVTGCAASGQTSTIGFFFTALPMPAWDSNQFNLASVTPCTNTAYSLLYADPRTETAREVVRIGSIGAVAPGAKLFSGKHLVLQSSVNLRAEQPDGAGSLKGLANLVEFTGATTPRAGAAPLNAAKKSGSKASFNGGKSLLTNYVTLRAVPDQAWPPGESQKFYIYHQMATGDLYNIKCGAPRLAATNLPLVSCVQVQDKSKSVKDEIELTLINLTGQTIQPGSQQVTFSVAVATLGSP</sequence>
<evidence type="ECO:0000313" key="2">
    <source>
        <dbReference type="EMBL" id="KAI3428294.1"/>
    </source>
</evidence>
<protein>
    <recommendedName>
        <fullName evidence="4">Pectate lyase superfamily protein domain-containing protein</fullName>
    </recommendedName>
</protein>
<reference evidence="2" key="1">
    <citation type="journal article" date="2019" name="Plant J.">
        <title>Chlorella vulgaris genome assembly and annotation reveals the molecular basis for metabolic acclimation to high light conditions.</title>
        <authorList>
            <person name="Cecchin M."/>
            <person name="Marcolungo L."/>
            <person name="Rossato M."/>
            <person name="Girolomoni L."/>
            <person name="Cosentino E."/>
            <person name="Cuine S."/>
            <person name="Li-Beisson Y."/>
            <person name="Delledonne M."/>
            <person name="Ballottari M."/>
        </authorList>
    </citation>
    <scope>NUCLEOTIDE SEQUENCE</scope>
    <source>
        <strain evidence="2">211/11P</strain>
    </source>
</reference>
<dbReference type="InterPro" id="IPR011050">
    <property type="entry name" value="Pectin_lyase_fold/virulence"/>
</dbReference>
<dbReference type="Gene3D" id="2.160.20.10">
    <property type="entry name" value="Single-stranded right-handed beta-helix, Pectin lyase-like"/>
    <property type="match status" value="1"/>
</dbReference>
<evidence type="ECO:0008006" key="4">
    <source>
        <dbReference type="Google" id="ProtNLM"/>
    </source>
</evidence>
<feature type="region of interest" description="Disordered" evidence="1">
    <location>
        <begin position="26"/>
        <end position="75"/>
    </location>
</feature>
<dbReference type="AlphaFoldDB" id="A0A9D4YVH0"/>
<dbReference type="SUPFAM" id="SSF51126">
    <property type="entry name" value="Pectin lyase-like"/>
    <property type="match status" value="2"/>
</dbReference>
<gene>
    <name evidence="2" type="ORF">D9Q98_006673</name>
</gene>
<evidence type="ECO:0000313" key="3">
    <source>
        <dbReference type="Proteomes" id="UP001055712"/>
    </source>
</evidence>
<evidence type="ECO:0000256" key="1">
    <source>
        <dbReference type="SAM" id="MobiDB-lite"/>
    </source>
</evidence>